<protein>
    <submittedName>
        <fullName evidence="1">Uncharacterized protein</fullName>
    </submittedName>
</protein>
<dbReference type="Proteomes" id="UP001057402">
    <property type="component" value="Chromosome 1"/>
</dbReference>
<name>A0ACB9SD61_9MYRT</name>
<gene>
    <name evidence="1" type="ORF">MLD38_000388</name>
</gene>
<evidence type="ECO:0000313" key="2">
    <source>
        <dbReference type="Proteomes" id="UP001057402"/>
    </source>
</evidence>
<proteinExistence type="predicted"/>
<dbReference type="EMBL" id="CM042880">
    <property type="protein sequence ID" value="KAI4388011.1"/>
    <property type="molecule type" value="Genomic_DNA"/>
</dbReference>
<keyword evidence="2" id="KW-1185">Reference proteome</keyword>
<reference evidence="2" key="1">
    <citation type="journal article" date="2023" name="Front. Plant Sci.">
        <title>Chromosomal-level genome assembly of Melastoma candidum provides insights into trichome evolution.</title>
        <authorList>
            <person name="Zhong Y."/>
            <person name="Wu W."/>
            <person name="Sun C."/>
            <person name="Zou P."/>
            <person name="Liu Y."/>
            <person name="Dai S."/>
            <person name="Zhou R."/>
        </authorList>
    </citation>
    <scope>NUCLEOTIDE SEQUENCE [LARGE SCALE GENOMIC DNA]</scope>
</reference>
<accession>A0ACB9SD61</accession>
<organism evidence="1 2">
    <name type="scientific">Melastoma candidum</name>
    <dbReference type="NCBI Taxonomy" id="119954"/>
    <lineage>
        <taxon>Eukaryota</taxon>
        <taxon>Viridiplantae</taxon>
        <taxon>Streptophyta</taxon>
        <taxon>Embryophyta</taxon>
        <taxon>Tracheophyta</taxon>
        <taxon>Spermatophyta</taxon>
        <taxon>Magnoliopsida</taxon>
        <taxon>eudicotyledons</taxon>
        <taxon>Gunneridae</taxon>
        <taxon>Pentapetalae</taxon>
        <taxon>rosids</taxon>
        <taxon>malvids</taxon>
        <taxon>Myrtales</taxon>
        <taxon>Melastomataceae</taxon>
        <taxon>Melastomatoideae</taxon>
        <taxon>Melastomateae</taxon>
        <taxon>Melastoma</taxon>
    </lineage>
</organism>
<evidence type="ECO:0000313" key="1">
    <source>
        <dbReference type="EMBL" id="KAI4388011.1"/>
    </source>
</evidence>
<sequence length="140" mass="15093">MEAVRRRREAAAGPGGRREGWMAAVGGAGELVVAGSGLGEGDSLPCCKGEGVREGGLRCRLQEDREGELGRRFRNRRGERRGARDSEDVDSEDVGEDAREPRLRGRGHFGVWVGWFAGSERGWLAALGQTVSDDIGKEGL</sequence>
<comment type="caution">
    <text evidence="1">The sequence shown here is derived from an EMBL/GenBank/DDBJ whole genome shotgun (WGS) entry which is preliminary data.</text>
</comment>